<protein>
    <submittedName>
        <fullName evidence="2">Uncharacterized protein</fullName>
    </submittedName>
</protein>
<accession>A0AC35GN71</accession>
<evidence type="ECO:0000313" key="2">
    <source>
        <dbReference type="WBParaSite" id="PS1159_v2.g7109.t1"/>
    </source>
</evidence>
<evidence type="ECO:0000313" key="1">
    <source>
        <dbReference type="Proteomes" id="UP000887580"/>
    </source>
</evidence>
<sequence length="91" mass="9824">MKSETIIKIRHTNVVEECNETLKLLVGNGVGLLFPKSVVPNSTVELINSTLPANETEIAKTSKSADKTEEASFPLWAIILISCIAGILLIC</sequence>
<proteinExistence type="predicted"/>
<name>A0AC35GN71_9BILA</name>
<dbReference type="Proteomes" id="UP000887580">
    <property type="component" value="Unplaced"/>
</dbReference>
<reference evidence="2" key="1">
    <citation type="submission" date="2022-11" db="UniProtKB">
        <authorList>
            <consortium name="WormBaseParasite"/>
        </authorList>
    </citation>
    <scope>IDENTIFICATION</scope>
</reference>
<organism evidence="1 2">
    <name type="scientific">Panagrolaimus sp. PS1159</name>
    <dbReference type="NCBI Taxonomy" id="55785"/>
    <lineage>
        <taxon>Eukaryota</taxon>
        <taxon>Metazoa</taxon>
        <taxon>Ecdysozoa</taxon>
        <taxon>Nematoda</taxon>
        <taxon>Chromadorea</taxon>
        <taxon>Rhabditida</taxon>
        <taxon>Tylenchina</taxon>
        <taxon>Panagrolaimomorpha</taxon>
        <taxon>Panagrolaimoidea</taxon>
        <taxon>Panagrolaimidae</taxon>
        <taxon>Panagrolaimus</taxon>
    </lineage>
</organism>
<dbReference type="WBParaSite" id="PS1159_v2.g7109.t1">
    <property type="protein sequence ID" value="PS1159_v2.g7109.t1"/>
    <property type="gene ID" value="PS1159_v2.g7109"/>
</dbReference>